<reference evidence="1 2" key="1">
    <citation type="submission" date="2019-06" db="EMBL/GenBank/DDBJ databases">
        <title>Sequencing the genomes of 1000 actinobacteria strains.</title>
        <authorList>
            <person name="Klenk H.-P."/>
        </authorList>
    </citation>
    <scope>NUCLEOTIDE SEQUENCE [LARGE SCALE GENOMIC DNA]</scope>
    <source>
        <strain evidence="1 2">DSM 45679</strain>
    </source>
</reference>
<dbReference type="Proteomes" id="UP000320876">
    <property type="component" value="Unassembled WGS sequence"/>
</dbReference>
<comment type="caution">
    <text evidence="1">The sequence shown here is derived from an EMBL/GenBank/DDBJ whole genome shotgun (WGS) entry which is preliminary data.</text>
</comment>
<name>A0A542DQV4_AMYCI</name>
<dbReference type="RefSeq" id="WP_142000881.1">
    <property type="nucleotide sequence ID" value="NZ_VFML01000001.1"/>
</dbReference>
<organism evidence="1 2">
    <name type="scientific">Amycolatopsis cihanbeyliensis</name>
    <dbReference type="NCBI Taxonomy" id="1128664"/>
    <lineage>
        <taxon>Bacteria</taxon>
        <taxon>Bacillati</taxon>
        <taxon>Actinomycetota</taxon>
        <taxon>Actinomycetes</taxon>
        <taxon>Pseudonocardiales</taxon>
        <taxon>Pseudonocardiaceae</taxon>
        <taxon>Amycolatopsis</taxon>
    </lineage>
</organism>
<dbReference type="AlphaFoldDB" id="A0A542DQV4"/>
<protein>
    <submittedName>
        <fullName evidence="1">Uncharacterized protein</fullName>
    </submittedName>
</protein>
<proteinExistence type="predicted"/>
<sequence length="305" mass="33884">MDNRFSSALRAAIAGSGHSLDSLCRELAGRGTPVSVSALSNWQTGTNHPERRRSIAAITGIEETLGLPPRALTVLLPDRRPRGRWQPRGEVPAPHRWMWRSPQAVTRLLAKLDATPDDLYRPARVSRQVKQTIDECGHEYESQVREVIQGDRGGSWRVILVLRCQSLPQPPALVPIEGCRTGRFRAETPHSLCAFELLLDEPLPAGEFTLIEFALRFPPRQAEDHYNLRIQSGVRDLVLQTTFHPSRTPARCAAFHQPATGRPTQTLAERAGTGGNPVFRIVLADPAPGIYGIRWTWPDTGRGAR</sequence>
<evidence type="ECO:0000313" key="1">
    <source>
        <dbReference type="EMBL" id="TQJ05335.1"/>
    </source>
</evidence>
<keyword evidence="2" id="KW-1185">Reference proteome</keyword>
<dbReference type="OrthoDB" id="3690688at2"/>
<dbReference type="EMBL" id="VFML01000001">
    <property type="protein sequence ID" value="TQJ05335.1"/>
    <property type="molecule type" value="Genomic_DNA"/>
</dbReference>
<accession>A0A542DQV4</accession>
<evidence type="ECO:0000313" key="2">
    <source>
        <dbReference type="Proteomes" id="UP000320876"/>
    </source>
</evidence>
<gene>
    <name evidence="1" type="ORF">FB471_5163</name>
</gene>